<dbReference type="Gene3D" id="1.20.120.580">
    <property type="entry name" value="bsu32300-like"/>
    <property type="match status" value="1"/>
</dbReference>
<keyword evidence="8" id="KW-1185">Reference proteome</keyword>
<dbReference type="Proteomes" id="UP001154265">
    <property type="component" value="Unassembled WGS sequence"/>
</dbReference>
<keyword evidence="1" id="KW-0597">Phosphoprotein</keyword>
<comment type="caution">
    <text evidence="7">The sequence shown here is derived from an EMBL/GenBank/DDBJ whole genome shotgun (WGS) entry which is preliminary data.</text>
</comment>
<protein>
    <submittedName>
        <fullName evidence="7">DUF86 domain-containing protein</fullName>
    </submittedName>
</protein>
<evidence type="ECO:0000313" key="7">
    <source>
        <dbReference type="EMBL" id="MDG2989649.1"/>
    </source>
</evidence>
<keyword evidence="2" id="KW-1277">Toxin-antitoxin system</keyword>
<name>A0ABT6EUZ5_9SYNE</name>
<organism evidence="7 8">
    <name type="scientific">Candidatus Synechococcus calcipolaris G9</name>
    <dbReference type="NCBI Taxonomy" id="1497997"/>
    <lineage>
        <taxon>Bacteria</taxon>
        <taxon>Bacillati</taxon>
        <taxon>Cyanobacteriota</taxon>
        <taxon>Cyanophyceae</taxon>
        <taxon>Synechococcales</taxon>
        <taxon>Synechococcaceae</taxon>
        <taxon>Synechococcus</taxon>
    </lineage>
</organism>
<dbReference type="PANTHER" id="PTHR34139:SF1">
    <property type="entry name" value="RNASE MJ1380-RELATED"/>
    <property type="match status" value="1"/>
</dbReference>
<gene>
    <name evidence="7" type="ORF">L3556_01680</name>
</gene>
<evidence type="ECO:0000256" key="6">
    <source>
        <dbReference type="ARBA" id="ARBA00024207"/>
    </source>
</evidence>
<keyword evidence="5" id="KW-0378">Hydrolase</keyword>
<keyword evidence="4" id="KW-0547">Nucleotide-binding</keyword>
<evidence type="ECO:0000256" key="1">
    <source>
        <dbReference type="ARBA" id="ARBA00022553"/>
    </source>
</evidence>
<evidence type="ECO:0000256" key="2">
    <source>
        <dbReference type="ARBA" id="ARBA00022649"/>
    </source>
</evidence>
<dbReference type="EMBL" id="JAKKUT010000001">
    <property type="protein sequence ID" value="MDG2989649.1"/>
    <property type="molecule type" value="Genomic_DNA"/>
</dbReference>
<keyword evidence="3" id="KW-0540">Nuclease</keyword>
<reference evidence="7" key="1">
    <citation type="journal article" date="2022" name="Genome Biol. Evol.">
        <title>A New Gene Family Diagnostic for Intracellular Biomineralization of Amorphous Ca Carbonates by Cyanobacteria.</title>
        <authorList>
            <person name="Benzerara K."/>
            <person name="Duprat E."/>
            <person name="Bitard-Feildel T."/>
            <person name="Caumes G."/>
            <person name="Cassier-Chauvat C."/>
            <person name="Chauvat F."/>
            <person name="Dezi M."/>
            <person name="Diop S.I."/>
            <person name="Gaschignard G."/>
            <person name="Gorgen S."/>
            <person name="Gugger M."/>
            <person name="Lopez-Garcia P."/>
            <person name="Millet M."/>
            <person name="Skouri-Panet F."/>
            <person name="Moreira D."/>
            <person name="Callebaut I."/>
        </authorList>
    </citation>
    <scope>NUCLEOTIDE SEQUENCE</scope>
    <source>
        <strain evidence="7">G9</strain>
    </source>
</reference>
<evidence type="ECO:0000313" key="8">
    <source>
        <dbReference type="Proteomes" id="UP001154265"/>
    </source>
</evidence>
<comment type="similarity">
    <text evidence="6">Belongs to the HepT RNase toxin family.</text>
</comment>
<sequence length="126" mass="14339">MSDRQQLRDRLTQILAALERIPGRFASIKAPQDFLTTEAGREHLDSISMVLLSVGEAFRDIDDRTKGAFLGQYPEIPWRLVIGMRNILAHHYFDVDEEVIFNTCNQNIAPLIAVVQQMLTDLNQEG</sequence>
<proteinExistence type="inferred from homology"/>
<dbReference type="InterPro" id="IPR037038">
    <property type="entry name" value="HepT-like_sf"/>
</dbReference>
<dbReference type="InterPro" id="IPR008201">
    <property type="entry name" value="HepT-like"/>
</dbReference>
<evidence type="ECO:0000256" key="5">
    <source>
        <dbReference type="ARBA" id="ARBA00022801"/>
    </source>
</evidence>
<dbReference type="RefSeq" id="WP_277865565.1">
    <property type="nucleotide sequence ID" value="NZ_JAKKUT010000001.1"/>
</dbReference>
<evidence type="ECO:0000256" key="3">
    <source>
        <dbReference type="ARBA" id="ARBA00022722"/>
    </source>
</evidence>
<dbReference type="PANTHER" id="PTHR34139">
    <property type="entry name" value="UPF0331 PROTEIN MJ0127"/>
    <property type="match status" value="1"/>
</dbReference>
<evidence type="ECO:0000256" key="4">
    <source>
        <dbReference type="ARBA" id="ARBA00022741"/>
    </source>
</evidence>
<dbReference type="InterPro" id="IPR051813">
    <property type="entry name" value="HepT_RNase_toxin"/>
</dbReference>
<accession>A0ABT6EUZ5</accession>
<dbReference type="Pfam" id="PF01934">
    <property type="entry name" value="HepT-like"/>
    <property type="match status" value="1"/>
</dbReference>
<reference evidence="7" key="2">
    <citation type="submission" date="2022-01" db="EMBL/GenBank/DDBJ databases">
        <authorList>
            <person name="Zivanovic Y."/>
            <person name="Moreira D."/>
            <person name="Lopez-Garcia P."/>
        </authorList>
    </citation>
    <scope>NUCLEOTIDE SEQUENCE</scope>
    <source>
        <strain evidence="7">G9</strain>
    </source>
</reference>